<gene>
    <name evidence="2" type="ORF">SLI_7402</name>
</gene>
<evidence type="ECO:0000313" key="3">
    <source>
        <dbReference type="Proteomes" id="UP000014062"/>
    </source>
</evidence>
<feature type="transmembrane region" description="Helical" evidence="1">
    <location>
        <begin position="63"/>
        <end position="82"/>
    </location>
</feature>
<keyword evidence="1" id="KW-1133">Transmembrane helix</keyword>
<dbReference type="EMBL" id="CM001889">
    <property type="protein sequence ID" value="EOY52106.1"/>
    <property type="molecule type" value="Genomic_DNA"/>
</dbReference>
<evidence type="ECO:0000313" key="2">
    <source>
        <dbReference type="EMBL" id="EOY52106.1"/>
    </source>
</evidence>
<evidence type="ECO:0000256" key="1">
    <source>
        <dbReference type="SAM" id="Phobius"/>
    </source>
</evidence>
<accession>A0A7U9HGR8</accession>
<keyword evidence="1" id="KW-0472">Membrane</keyword>
<protein>
    <submittedName>
        <fullName evidence="2">Integral membrane protein</fullName>
    </submittedName>
</protein>
<reference evidence="3" key="1">
    <citation type="journal article" date="2013" name="Genome Biol. Evol.">
        <title>The genome sequence of Streptomyces lividans 66 reveals a novel tRNA-dependent peptide biosynthetic system within a metal-related genomic island.</title>
        <authorList>
            <person name="Cruz-Morales P."/>
            <person name="Vijgenboom E."/>
            <person name="Iruegas-Bocardo F."/>
            <person name="Girard G."/>
            <person name="Yanez-Guerra L.A."/>
            <person name="Ramos-Aboites H.E."/>
            <person name="Pernodet J.L."/>
            <person name="Anne J."/>
            <person name="van Wezel G.P."/>
            <person name="Barona-Gomez F."/>
        </authorList>
    </citation>
    <scope>NUCLEOTIDE SEQUENCE [LARGE SCALE GENOMIC DNA]</scope>
    <source>
        <strain evidence="3">1326</strain>
    </source>
</reference>
<organism evidence="2 3">
    <name type="scientific">Streptomyces lividans 1326</name>
    <dbReference type="NCBI Taxonomy" id="1200984"/>
    <lineage>
        <taxon>Bacteria</taxon>
        <taxon>Bacillati</taxon>
        <taxon>Actinomycetota</taxon>
        <taxon>Actinomycetes</taxon>
        <taxon>Kitasatosporales</taxon>
        <taxon>Streptomycetaceae</taxon>
        <taxon>Streptomyces</taxon>
    </lineage>
</organism>
<name>A0A7U9HGR8_STRLI</name>
<keyword evidence="1" id="KW-0812">Transmembrane</keyword>
<dbReference type="AlphaFoldDB" id="A0A7U9HGR8"/>
<dbReference type="Proteomes" id="UP000014062">
    <property type="component" value="Chromosome"/>
</dbReference>
<sequence>MTGRRTVMVDTRLRHRERTRQESRARGTMAIWRWARWAALFLAVGWALNSVVKLVEGAQGRELWWPLLSTVIWAAVTVHGFATYRRIRTRTLPALTRRTAA</sequence>
<proteinExistence type="predicted"/>